<accession>A0A2W5NDX1</accession>
<evidence type="ECO:0000256" key="1">
    <source>
        <dbReference type="SAM" id="SignalP"/>
    </source>
</evidence>
<dbReference type="Gene3D" id="3.40.50.1980">
    <property type="entry name" value="Nitrogenase molybdenum iron protein domain"/>
    <property type="match status" value="2"/>
</dbReference>
<dbReference type="PROSITE" id="PS50983">
    <property type="entry name" value="FE_B12_PBP"/>
    <property type="match status" value="1"/>
</dbReference>
<feature type="signal peptide" evidence="1">
    <location>
        <begin position="1"/>
        <end position="36"/>
    </location>
</feature>
<evidence type="ECO:0000313" key="4">
    <source>
        <dbReference type="Proteomes" id="UP000249185"/>
    </source>
</evidence>
<feature type="chain" id="PRO_5015962817" evidence="1">
    <location>
        <begin position="37"/>
        <end position="308"/>
    </location>
</feature>
<evidence type="ECO:0000259" key="2">
    <source>
        <dbReference type="PROSITE" id="PS50983"/>
    </source>
</evidence>
<keyword evidence="1" id="KW-0732">Signal</keyword>
<sequence>MTRGSLPGLRTLIGTGGRRALFGAFALLALSGAAPAATETAAGSGATRIAVAGGDIAEIVAALGAGGRVVGVDTTTLYPPELTELPSIGYARALSAEGVLSLAPDLLLGAHDAGPATALEQLRAAGLTVALAPGGEGMEAVPAKIAFVAGALGLGPEGQELTDAYRAEMAEVLEDVGAMPERPKVLFILTLRDGAPMVGGAGTSADAMIALAGGANAAQGFDGYKPMNREAIMAAAPDVILMMDRHGEENGPDEVLTLPEIAATPAGQAGRLVSMDGMLLLGFGPRTPQAVRELAALLHPGAPEPTEP</sequence>
<dbReference type="Proteomes" id="UP000249185">
    <property type="component" value="Unassembled WGS sequence"/>
</dbReference>
<dbReference type="PANTHER" id="PTHR30535">
    <property type="entry name" value="VITAMIN B12-BINDING PROTEIN"/>
    <property type="match status" value="1"/>
</dbReference>
<dbReference type="PANTHER" id="PTHR30535:SF4">
    <property type="entry name" value="HEMIN-BINDING PERIPLASMIC PROTEIN HMUT"/>
    <property type="match status" value="1"/>
</dbReference>
<protein>
    <submittedName>
        <fullName evidence="3">Hemin ABC transporter substrate-binding protein</fullName>
    </submittedName>
</protein>
<reference evidence="3 4" key="1">
    <citation type="submission" date="2017-08" db="EMBL/GenBank/DDBJ databases">
        <title>Infants hospitalized years apart are colonized by the same room-sourced microbial strains.</title>
        <authorList>
            <person name="Brooks B."/>
            <person name="Olm M.R."/>
            <person name="Firek B.A."/>
            <person name="Baker R."/>
            <person name="Thomas B.C."/>
            <person name="Morowitz M.J."/>
            <person name="Banfield J.F."/>
        </authorList>
    </citation>
    <scope>NUCLEOTIDE SEQUENCE [LARGE SCALE GENOMIC DNA]</scope>
    <source>
        <strain evidence="3">S2_005_002_R2_34</strain>
    </source>
</reference>
<feature type="domain" description="Fe/B12 periplasmic-binding" evidence="2">
    <location>
        <begin position="48"/>
        <end position="302"/>
    </location>
</feature>
<organism evidence="3 4">
    <name type="scientific">Rhodovulum sulfidophilum</name>
    <name type="common">Rhodobacter sulfidophilus</name>
    <dbReference type="NCBI Taxonomy" id="35806"/>
    <lineage>
        <taxon>Bacteria</taxon>
        <taxon>Pseudomonadati</taxon>
        <taxon>Pseudomonadota</taxon>
        <taxon>Alphaproteobacteria</taxon>
        <taxon>Rhodobacterales</taxon>
        <taxon>Paracoccaceae</taxon>
        <taxon>Rhodovulum</taxon>
    </lineage>
</organism>
<dbReference type="InterPro" id="IPR002491">
    <property type="entry name" value="ABC_transptr_periplasmic_BD"/>
</dbReference>
<proteinExistence type="predicted"/>
<dbReference type="SUPFAM" id="SSF53807">
    <property type="entry name" value="Helical backbone' metal receptor"/>
    <property type="match status" value="1"/>
</dbReference>
<dbReference type="InterPro" id="IPR050902">
    <property type="entry name" value="ABC_Transporter_SBP"/>
</dbReference>
<gene>
    <name evidence="3" type="ORF">DI556_03970</name>
</gene>
<dbReference type="AlphaFoldDB" id="A0A2W5NDX1"/>
<name>A0A2W5NDX1_RHOSU</name>
<evidence type="ECO:0000313" key="3">
    <source>
        <dbReference type="EMBL" id="PZQ51334.1"/>
    </source>
</evidence>
<dbReference type="EMBL" id="QFPW01000002">
    <property type="protein sequence ID" value="PZQ51334.1"/>
    <property type="molecule type" value="Genomic_DNA"/>
</dbReference>
<dbReference type="Pfam" id="PF01497">
    <property type="entry name" value="Peripla_BP_2"/>
    <property type="match status" value="1"/>
</dbReference>
<comment type="caution">
    <text evidence="3">The sequence shown here is derived from an EMBL/GenBank/DDBJ whole genome shotgun (WGS) entry which is preliminary data.</text>
</comment>